<dbReference type="EMBL" id="QSCO01000011">
    <property type="protein sequence ID" value="RGY06674.1"/>
    <property type="molecule type" value="Genomic_DNA"/>
</dbReference>
<dbReference type="EMBL" id="JAKNDN010000005">
    <property type="protein sequence ID" value="MCG4958936.1"/>
    <property type="molecule type" value="Genomic_DNA"/>
</dbReference>
<evidence type="ECO:0000256" key="1">
    <source>
        <dbReference type="ARBA" id="ARBA00022516"/>
    </source>
</evidence>
<evidence type="ECO:0000313" key="12">
    <source>
        <dbReference type="Proteomes" id="UP000283426"/>
    </source>
</evidence>
<accession>A0A1Y3YGL6</accession>
<evidence type="ECO:0000259" key="6">
    <source>
        <dbReference type="Pfam" id="PF13720"/>
    </source>
</evidence>
<reference evidence="8" key="3">
    <citation type="submission" date="2023-01" db="EMBL/GenBank/DDBJ databases">
        <title>Human gut microbiome strain richness.</title>
        <authorList>
            <person name="Chen-Liaw A."/>
        </authorList>
    </citation>
    <scope>NUCLEOTIDE SEQUENCE</scope>
    <source>
        <strain evidence="8">RTP21484st1_B7_RTP21484_190118</strain>
    </source>
</reference>
<dbReference type="RefSeq" id="WP_013610892.1">
    <property type="nucleotide sequence ID" value="NZ_BAABYK010000001.1"/>
</dbReference>
<evidence type="ECO:0000313" key="14">
    <source>
        <dbReference type="Proteomes" id="UP000284434"/>
    </source>
</evidence>
<dbReference type="EMBL" id="QRYC01000001">
    <property type="protein sequence ID" value="RGU59067.1"/>
    <property type="molecule type" value="Genomic_DNA"/>
</dbReference>
<reference evidence="7" key="2">
    <citation type="submission" date="2022-01" db="EMBL/GenBank/DDBJ databases">
        <title>Collection of gut derived symbiotic bacterial strains cultured from healthy donors.</title>
        <authorList>
            <person name="Lin H."/>
            <person name="Kohout C."/>
            <person name="Waligurski E."/>
            <person name="Pamer E.G."/>
        </authorList>
    </citation>
    <scope>NUCLEOTIDE SEQUENCE</scope>
    <source>
        <strain evidence="7">DFI.1.149</strain>
    </source>
</reference>
<keyword evidence="3 11" id="KW-0808">Transferase</keyword>
<dbReference type="InterPro" id="IPR011004">
    <property type="entry name" value="Trimer_LpxA-like_sf"/>
</dbReference>
<keyword evidence="5 11" id="KW-0012">Acyltransferase</keyword>
<dbReference type="Proteomes" id="UP000284434">
    <property type="component" value="Unassembled WGS sequence"/>
</dbReference>
<name>A0A1Y3YGL6_9BACT</name>
<dbReference type="InterPro" id="IPR029098">
    <property type="entry name" value="Acetyltransf_C"/>
</dbReference>
<dbReference type="GO" id="GO:0016020">
    <property type="term" value="C:membrane"/>
    <property type="evidence" value="ECO:0007669"/>
    <property type="project" value="GOC"/>
</dbReference>
<evidence type="ECO:0000256" key="5">
    <source>
        <dbReference type="ARBA" id="ARBA00023315"/>
    </source>
</evidence>
<protein>
    <submittedName>
        <fullName evidence="11">Acyl-ACP--UDP-N-acetylglucosamine O-acyltransferase</fullName>
        <ecNumber evidence="11">2.3.1.129</ecNumber>
    </submittedName>
</protein>
<dbReference type="EMBL" id="QRYW01000009">
    <property type="protein sequence ID" value="RGV28472.1"/>
    <property type="molecule type" value="Genomic_DNA"/>
</dbReference>
<sequence>MISPLAYVDKEARIGANVTIHPFAYIDKNVEIGDNCTIMPYASILSGTRMGTDNIIYQGAIIGATPQDFKFKGEDTLLKIGNHNTIREKVILNRGTNTTDCTIIGDGNFLLEGVHLAHDTHLGSHCVLGNGAKTAGNCIIDDKAILGSEVIVKHGCRIGSWALLRDGCRANKDVPPYIVAAHNPISYYGINALILAKEGHLTENVIDNIAKCYRQIYQCGTSLENALRRIKDIIPLSPEITYLVDFIEQSKKGIIGTTM</sequence>
<evidence type="ECO:0000256" key="4">
    <source>
        <dbReference type="ARBA" id="ARBA00023098"/>
    </source>
</evidence>
<reference evidence="12 13" key="1">
    <citation type="submission" date="2018-08" db="EMBL/GenBank/DDBJ databases">
        <title>A genome reference for cultivated species of the human gut microbiota.</title>
        <authorList>
            <person name="Zou Y."/>
            <person name="Xue W."/>
            <person name="Luo G."/>
        </authorList>
    </citation>
    <scope>NUCLEOTIDE SEQUENCE [LARGE SCALE GENOMIC DNA]</scope>
    <source>
        <strain evidence="10 12">AF14-6AC</strain>
        <strain evidence="9 13">AF16-14</strain>
        <strain evidence="11 14">OF03-11</strain>
    </source>
</reference>
<dbReference type="Proteomes" id="UP001212263">
    <property type="component" value="Unassembled WGS sequence"/>
</dbReference>
<keyword evidence="4" id="KW-0443">Lipid metabolism</keyword>
<dbReference type="Proteomes" id="UP001199750">
    <property type="component" value="Unassembled WGS sequence"/>
</dbReference>
<organism evidence="11 14">
    <name type="scientific">Odoribacter splanchnicus</name>
    <dbReference type="NCBI Taxonomy" id="28118"/>
    <lineage>
        <taxon>Bacteria</taxon>
        <taxon>Pseudomonadati</taxon>
        <taxon>Bacteroidota</taxon>
        <taxon>Bacteroidia</taxon>
        <taxon>Bacteroidales</taxon>
        <taxon>Odoribacteraceae</taxon>
        <taxon>Odoribacter</taxon>
    </lineage>
</organism>
<evidence type="ECO:0000313" key="10">
    <source>
        <dbReference type="EMBL" id="RGV28472.1"/>
    </source>
</evidence>
<dbReference type="EMBL" id="JAQMRD010000010">
    <property type="protein sequence ID" value="MDB9223168.1"/>
    <property type="molecule type" value="Genomic_DNA"/>
</dbReference>
<evidence type="ECO:0000313" key="8">
    <source>
        <dbReference type="EMBL" id="MDB9223168.1"/>
    </source>
</evidence>
<dbReference type="PANTHER" id="PTHR43480:SF1">
    <property type="entry name" value="ACYL-[ACYL-CARRIER-PROTEIN]--UDP-N-ACETYLGLUCOSAMINE O-ACYLTRANSFERASE, MITOCHONDRIAL-RELATED"/>
    <property type="match status" value="1"/>
</dbReference>
<comment type="caution">
    <text evidence="11">The sequence shown here is derived from an EMBL/GenBank/DDBJ whole genome shotgun (WGS) entry which is preliminary data.</text>
</comment>
<dbReference type="PANTHER" id="PTHR43480">
    <property type="entry name" value="ACYL-[ACYL-CARRIER-PROTEIN]--UDP-N-ACETYLGLUCOSAMINE O-ACYLTRANSFERASE"/>
    <property type="match status" value="1"/>
</dbReference>
<dbReference type="NCBIfam" id="NF003657">
    <property type="entry name" value="PRK05289.1"/>
    <property type="match status" value="1"/>
</dbReference>
<evidence type="ECO:0000313" key="13">
    <source>
        <dbReference type="Proteomes" id="UP000284243"/>
    </source>
</evidence>
<dbReference type="PIRSF" id="PIRSF000456">
    <property type="entry name" value="UDP-GlcNAc_acltr"/>
    <property type="match status" value="1"/>
</dbReference>
<dbReference type="Proteomes" id="UP000284243">
    <property type="component" value="Unassembled WGS sequence"/>
</dbReference>
<proteinExistence type="predicted"/>
<dbReference type="EC" id="2.3.1.129" evidence="11"/>
<dbReference type="Gene3D" id="2.160.10.10">
    <property type="entry name" value="Hexapeptide repeat proteins"/>
    <property type="match status" value="1"/>
</dbReference>
<keyword evidence="2" id="KW-0441">Lipid A biosynthesis</keyword>
<dbReference type="SUPFAM" id="SSF51161">
    <property type="entry name" value="Trimeric LpxA-like enzymes"/>
    <property type="match status" value="1"/>
</dbReference>
<dbReference type="NCBIfam" id="TIGR01852">
    <property type="entry name" value="lipid_A_lpxA"/>
    <property type="match status" value="1"/>
</dbReference>
<dbReference type="GO" id="GO:0009245">
    <property type="term" value="P:lipid A biosynthetic process"/>
    <property type="evidence" value="ECO:0007669"/>
    <property type="project" value="UniProtKB-KW"/>
</dbReference>
<dbReference type="GeneID" id="61273807"/>
<evidence type="ECO:0000256" key="2">
    <source>
        <dbReference type="ARBA" id="ARBA00022556"/>
    </source>
</evidence>
<dbReference type="OMA" id="CKIFPFV"/>
<evidence type="ECO:0000313" key="11">
    <source>
        <dbReference type="EMBL" id="RGY06674.1"/>
    </source>
</evidence>
<dbReference type="Gene3D" id="1.20.1180.10">
    <property type="entry name" value="Udp N-acetylglucosamine O-acyltransferase, C-terminal domain"/>
    <property type="match status" value="1"/>
</dbReference>
<dbReference type="AlphaFoldDB" id="A0A1Y3YGL6"/>
<evidence type="ECO:0000256" key="3">
    <source>
        <dbReference type="ARBA" id="ARBA00022679"/>
    </source>
</evidence>
<dbReference type="Proteomes" id="UP000283426">
    <property type="component" value="Unassembled WGS sequence"/>
</dbReference>
<dbReference type="InterPro" id="IPR001451">
    <property type="entry name" value="Hexapep"/>
</dbReference>
<dbReference type="Pfam" id="PF00132">
    <property type="entry name" value="Hexapep"/>
    <property type="match status" value="2"/>
</dbReference>
<dbReference type="GO" id="GO:0008780">
    <property type="term" value="F:acyl-[acyl-carrier-protein]-UDP-N-acetylglucosamine O-acyltransferase activity"/>
    <property type="evidence" value="ECO:0007669"/>
    <property type="project" value="UniProtKB-EC"/>
</dbReference>
<dbReference type="InterPro" id="IPR010137">
    <property type="entry name" value="Lipid_A_LpxA"/>
</dbReference>
<dbReference type="Pfam" id="PF13720">
    <property type="entry name" value="Acetyltransf_11"/>
    <property type="match status" value="1"/>
</dbReference>
<feature type="domain" description="UDP N-acetylglucosamine O-acyltransferase C-terminal" evidence="6">
    <location>
        <begin position="173"/>
        <end position="255"/>
    </location>
</feature>
<evidence type="ECO:0000313" key="7">
    <source>
        <dbReference type="EMBL" id="MCG4958936.1"/>
    </source>
</evidence>
<evidence type="ECO:0000313" key="9">
    <source>
        <dbReference type="EMBL" id="RGU59067.1"/>
    </source>
</evidence>
<gene>
    <name evidence="7" type="primary">lpxA</name>
    <name evidence="10" type="ORF">DWW24_05605</name>
    <name evidence="9" type="ORF">DWW57_01365</name>
    <name evidence="11" type="ORF">DXA53_09165</name>
    <name evidence="7" type="ORF">L0P03_03570</name>
    <name evidence="8" type="ORF">PN645_09140</name>
</gene>
<dbReference type="InterPro" id="IPR037157">
    <property type="entry name" value="Acetyltransf_C_sf"/>
</dbReference>
<keyword evidence="1" id="KW-0444">Lipid biosynthesis</keyword>